<evidence type="ECO:0000313" key="2">
    <source>
        <dbReference type="Proteomes" id="UP001163223"/>
    </source>
</evidence>
<proteinExistence type="predicted"/>
<protein>
    <submittedName>
        <fullName evidence="1">Uncharacterized protein</fullName>
    </submittedName>
</protein>
<name>A0ACD4NWI4_9HYPH</name>
<sequence>MILSFVAVAAFAGHGTAMAGMDLRSPASFNPAAGHHDRAASPHHDVGDRQDTGGDHHGTGGEAAKHGSMSCCGKSCTSILPFPLGPDARSEATIRLAPLPTVVEREGIEPAGPRRPPRAA</sequence>
<accession>A0ACD4NWI4</accession>
<dbReference type="Proteomes" id="UP001163223">
    <property type="component" value="Chromosome"/>
</dbReference>
<organism evidence="1 2">
    <name type="scientific">Antarcticirhabdus aurantiaca</name>
    <dbReference type="NCBI Taxonomy" id="2606717"/>
    <lineage>
        <taxon>Bacteria</taxon>
        <taxon>Pseudomonadati</taxon>
        <taxon>Pseudomonadota</taxon>
        <taxon>Alphaproteobacteria</taxon>
        <taxon>Hyphomicrobiales</taxon>
        <taxon>Aurantimonadaceae</taxon>
        <taxon>Antarcticirhabdus</taxon>
    </lineage>
</organism>
<evidence type="ECO:0000313" key="1">
    <source>
        <dbReference type="EMBL" id="WAJ31247.1"/>
    </source>
</evidence>
<reference evidence="1" key="1">
    <citation type="submission" date="2022-11" db="EMBL/GenBank/DDBJ databases">
        <title>beta-Carotene-producing bacterium, Jeongeuplla avenae sp. nov., alleviates the salt stress of Arabidopsis seedlings.</title>
        <authorList>
            <person name="Jiang L."/>
            <person name="Lee J."/>
        </authorList>
    </citation>
    <scope>NUCLEOTIDE SEQUENCE</scope>
    <source>
        <strain evidence="1">DY_R2A_6</strain>
    </source>
</reference>
<keyword evidence="2" id="KW-1185">Reference proteome</keyword>
<dbReference type="EMBL" id="CP113520">
    <property type="protein sequence ID" value="WAJ31247.1"/>
    <property type="molecule type" value="Genomic_DNA"/>
</dbReference>
<gene>
    <name evidence="1" type="ORF">OXU80_14025</name>
</gene>